<dbReference type="Proteomes" id="UP000319613">
    <property type="component" value="Unassembled WGS sequence"/>
</dbReference>
<dbReference type="GO" id="GO:0005886">
    <property type="term" value="C:plasma membrane"/>
    <property type="evidence" value="ECO:0007669"/>
    <property type="project" value="UniProtKB-SubCell"/>
</dbReference>
<evidence type="ECO:0000256" key="3">
    <source>
        <dbReference type="ARBA" id="ARBA00022475"/>
    </source>
</evidence>
<dbReference type="InterPro" id="IPR005807">
    <property type="entry name" value="SecE_bac"/>
</dbReference>
<evidence type="ECO:0000256" key="2">
    <source>
        <dbReference type="ARBA" id="ARBA00022448"/>
    </source>
</evidence>
<comment type="caution">
    <text evidence="10">The sequence shown here is derived from an EMBL/GenBank/DDBJ whole genome shotgun (WGS) entry which is preliminary data.</text>
</comment>
<evidence type="ECO:0000256" key="7">
    <source>
        <dbReference type="ARBA" id="ARBA00023010"/>
    </source>
</evidence>
<keyword evidence="7 9" id="KW-0811">Translocation</keyword>
<comment type="similarity">
    <text evidence="9">Belongs to the SecE/SEC61-gamma family.</text>
</comment>
<dbReference type="PROSITE" id="PS01067">
    <property type="entry name" value="SECE_SEC61G"/>
    <property type="match status" value="1"/>
</dbReference>
<feature type="transmembrane region" description="Helical" evidence="9">
    <location>
        <begin position="29"/>
        <end position="52"/>
    </location>
</feature>
<keyword evidence="3 9" id="KW-1003">Cell membrane</keyword>
<comment type="subunit">
    <text evidence="9">Component of the Sec protein translocase complex. Heterotrimer consisting of SecY, SecE and SecG subunits. The heterotrimers can form oligomers, although 1 heterotrimer is thought to be able to translocate proteins. Interacts with the ribosome. Interacts with SecDF, and other proteins may be involved. Interacts with SecA.</text>
</comment>
<dbReference type="GO" id="GO:0006605">
    <property type="term" value="P:protein targeting"/>
    <property type="evidence" value="ECO:0007669"/>
    <property type="project" value="UniProtKB-UniRule"/>
</dbReference>
<comment type="subcellular location">
    <subcellularLocation>
        <location evidence="9">Cell membrane</location>
        <topology evidence="9">Single-pass membrane protein</topology>
    </subcellularLocation>
    <subcellularLocation>
        <location evidence="1">Membrane</location>
    </subcellularLocation>
</comment>
<organism evidence="10 11">
    <name type="scientific">Candidatus Doudnabacteria bacterium Gr01-1014_77</name>
    <dbReference type="NCBI Taxonomy" id="2017133"/>
    <lineage>
        <taxon>Bacteria</taxon>
        <taxon>Candidatus Doudnaibacteriota</taxon>
    </lineage>
</organism>
<dbReference type="GO" id="GO:0009306">
    <property type="term" value="P:protein secretion"/>
    <property type="evidence" value="ECO:0007669"/>
    <property type="project" value="UniProtKB-UniRule"/>
</dbReference>
<evidence type="ECO:0000256" key="4">
    <source>
        <dbReference type="ARBA" id="ARBA00022692"/>
    </source>
</evidence>
<keyword evidence="6 9" id="KW-1133">Transmembrane helix</keyword>
<dbReference type="Gene3D" id="1.20.5.1030">
    <property type="entry name" value="Preprotein translocase secy subunit"/>
    <property type="match status" value="1"/>
</dbReference>
<name>A0A554JAE7_9BACT</name>
<evidence type="ECO:0000256" key="9">
    <source>
        <dbReference type="HAMAP-Rule" id="MF_00422"/>
    </source>
</evidence>
<dbReference type="PANTHER" id="PTHR33910:SF1">
    <property type="entry name" value="PROTEIN TRANSLOCASE SUBUNIT SECE"/>
    <property type="match status" value="1"/>
</dbReference>
<reference evidence="10 11" key="1">
    <citation type="submission" date="2017-07" db="EMBL/GenBank/DDBJ databases">
        <title>Mechanisms for carbon and nitrogen cycling indicate functional differentiation within the Candidate Phyla Radiation.</title>
        <authorList>
            <person name="Danczak R.E."/>
            <person name="Johnston M.D."/>
            <person name="Kenah C."/>
            <person name="Slattery M."/>
            <person name="Wrighton K.C."/>
            <person name="Wilkins M.J."/>
        </authorList>
    </citation>
    <scope>NUCLEOTIDE SEQUENCE [LARGE SCALE GENOMIC DNA]</scope>
    <source>
        <strain evidence="10">Gr01-1014_77</strain>
    </source>
</reference>
<gene>
    <name evidence="9" type="primary">secE</name>
    <name evidence="10" type="ORF">G01um101477_523</name>
</gene>
<dbReference type="GO" id="GO:0008320">
    <property type="term" value="F:protein transmembrane transporter activity"/>
    <property type="evidence" value="ECO:0007669"/>
    <property type="project" value="UniProtKB-UniRule"/>
</dbReference>
<sequence>MIKVIQFFSEVKSELSKVVWPTKQQTLRYTGVVILFSVLVSIVLASADYGLIKGLEKLIER</sequence>
<proteinExistence type="inferred from homology"/>
<evidence type="ECO:0000313" key="11">
    <source>
        <dbReference type="Proteomes" id="UP000319613"/>
    </source>
</evidence>
<dbReference type="Pfam" id="PF00584">
    <property type="entry name" value="SecE"/>
    <property type="match status" value="1"/>
</dbReference>
<keyword evidence="4 9" id="KW-0812">Transmembrane</keyword>
<evidence type="ECO:0000256" key="5">
    <source>
        <dbReference type="ARBA" id="ARBA00022927"/>
    </source>
</evidence>
<dbReference type="EMBL" id="VMFF01000051">
    <property type="protein sequence ID" value="TSC65321.1"/>
    <property type="molecule type" value="Genomic_DNA"/>
</dbReference>
<keyword evidence="2 9" id="KW-0813">Transport</keyword>
<evidence type="ECO:0000313" key="10">
    <source>
        <dbReference type="EMBL" id="TSC65321.1"/>
    </source>
</evidence>
<dbReference type="GO" id="GO:0065002">
    <property type="term" value="P:intracellular protein transmembrane transport"/>
    <property type="evidence" value="ECO:0007669"/>
    <property type="project" value="UniProtKB-UniRule"/>
</dbReference>
<comment type="function">
    <text evidence="9">Essential subunit of the Sec protein translocation channel SecYEG. Clamps together the 2 halves of SecY. May contact the channel plug during translocation.</text>
</comment>
<dbReference type="InterPro" id="IPR001901">
    <property type="entry name" value="Translocase_SecE/Sec61-g"/>
</dbReference>
<dbReference type="InterPro" id="IPR038379">
    <property type="entry name" value="SecE_sf"/>
</dbReference>
<dbReference type="NCBIfam" id="TIGR00964">
    <property type="entry name" value="secE_bact"/>
    <property type="match status" value="1"/>
</dbReference>
<protein>
    <recommendedName>
        <fullName evidence="9">Protein translocase subunit SecE</fullName>
    </recommendedName>
</protein>
<dbReference type="GO" id="GO:0043952">
    <property type="term" value="P:protein transport by the Sec complex"/>
    <property type="evidence" value="ECO:0007669"/>
    <property type="project" value="UniProtKB-UniRule"/>
</dbReference>
<dbReference type="HAMAP" id="MF_00422">
    <property type="entry name" value="SecE"/>
    <property type="match status" value="1"/>
</dbReference>
<keyword evidence="8 9" id="KW-0472">Membrane</keyword>
<accession>A0A554JAE7</accession>
<evidence type="ECO:0000256" key="6">
    <source>
        <dbReference type="ARBA" id="ARBA00022989"/>
    </source>
</evidence>
<evidence type="ECO:0000256" key="1">
    <source>
        <dbReference type="ARBA" id="ARBA00004370"/>
    </source>
</evidence>
<dbReference type="PANTHER" id="PTHR33910">
    <property type="entry name" value="PROTEIN TRANSLOCASE SUBUNIT SECE"/>
    <property type="match status" value="1"/>
</dbReference>
<dbReference type="AlphaFoldDB" id="A0A554JAE7"/>
<evidence type="ECO:0000256" key="8">
    <source>
        <dbReference type="ARBA" id="ARBA00023136"/>
    </source>
</evidence>
<keyword evidence="5 9" id="KW-0653">Protein transport</keyword>